<dbReference type="AlphaFoldDB" id="A0A396H300"/>
<organism evidence="1 2">
    <name type="scientific">Medicago truncatula</name>
    <name type="common">Barrel medic</name>
    <name type="synonym">Medicago tribuloides</name>
    <dbReference type="NCBI Taxonomy" id="3880"/>
    <lineage>
        <taxon>Eukaryota</taxon>
        <taxon>Viridiplantae</taxon>
        <taxon>Streptophyta</taxon>
        <taxon>Embryophyta</taxon>
        <taxon>Tracheophyta</taxon>
        <taxon>Spermatophyta</taxon>
        <taxon>Magnoliopsida</taxon>
        <taxon>eudicotyledons</taxon>
        <taxon>Gunneridae</taxon>
        <taxon>Pentapetalae</taxon>
        <taxon>rosids</taxon>
        <taxon>fabids</taxon>
        <taxon>Fabales</taxon>
        <taxon>Fabaceae</taxon>
        <taxon>Papilionoideae</taxon>
        <taxon>50 kb inversion clade</taxon>
        <taxon>NPAAA clade</taxon>
        <taxon>Hologalegina</taxon>
        <taxon>IRL clade</taxon>
        <taxon>Trifolieae</taxon>
        <taxon>Medicago</taxon>
    </lineage>
</organism>
<name>A0A396H300_MEDTR</name>
<gene>
    <name evidence="1" type="ORF">MtrunA17_Chr7g0231971</name>
</gene>
<comment type="caution">
    <text evidence="1">The sequence shown here is derived from an EMBL/GenBank/DDBJ whole genome shotgun (WGS) entry which is preliminary data.</text>
</comment>
<sequence length="96" mass="11018">MCGDNMGDNRSRYVKLTKDKEQAPFQDITPGELNQPIDIQLNTRRCLECGQVLPEAYQPPADEDWTTGICGCVEDTDSCKISLFFRHQNLLIYLEY</sequence>
<evidence type="ECO:0000313" key="2">
    <source>
        <dbReference type="Proteomes" id="UP000265566"/>
    </source>
</evidence>
<reference evidence="2" key="1">
    <citation type="journal article" date="2018" name="Nat. Plants">
        <title>Whole-genome landscape of Medicago truncatula symbiotic genes.</title>
        <authorList>
            <person name="Pecrix Y."/>
            <person name="Staton S.E."/>
            <person name="Sallet E."/>
            <person name="Lelandais-Briere C."/>
            <person name="Moreau S."/>
            <person name="Carrere S."/>
            <person name="Blein T."/>
            <person name="Jardinaud M.F."/>
            <person name="Latrasse D."/>
            <person name="Zouine M."/>
            <person name="Zahm M."/>
            <person name="Kreplak J."/>
            <person name="Mayjonade B."/>
            <person name="Satge C."/>
            <person name="Perez M."/>
            <person name="Cauet S."/>
            <person name="Marande W."/>
            <person name="Chantry-Darmon C."/>
            <person name="Lopez-Roques C."/>
            <person name="Bouchez O."/>
            <person name="Berard A."/>
            <person name="Debelle F."/>
            <person name="Munos S."/>
            <person name="Bendahmane A."/>
            <person name="Berges H."/>
            <person name="Niebel A."/>
            <person name="Buitink J."/>
            <person name="Frugier F."/>
            <person name="Benhamed M."/>
            <person name="Crespi M."/>
            <person name="Gouzy J."/>
            <person name="Gamas P."/>
        </authorList>
    </citation>
    <scope>NUCLEOTIDE SEQUENCE [LARGE SCALE GENOMIC DNA]</scope>
    <source>
        <strain evidence="2">cv. Jemalong A17</strain>
    </source>
</reference>
<protein>
    <submittedName>
        <fullName evidence="1">Putative PLAC8 motif-containing protein</fullName>
    </submittedName>
</protein>
<dbReference type="EMBL" id="PSQE01000007">
    <property type="protein sequence ID" value="RHN45505.1"/>
    <property type="molecule type" value="Genomic_DNA"/>
</dbReference>
<dbReference type="Proteomes" id="UP000265566">
    <property type="component" value="Chromosome 7"/>
</dbReference>
<proteinExistence type="predicted"/>
<dbReference type="Gramene" id="rna39856">
    <property type="protein sequence ID" value="RHN45505.1"/>
    <property type="gene ID" value="gene39856"/>
</dbReference>
<accession>A0A396H300</accession>
<evidence type="ECO:0000313" key="1">
    <source>
        <dbReference type="EMBL" id="RHN45505.1"/>
    </source>
</evidence>